<keyword evidence="7" id="KW-0498">Mitosis</keyword>
<dbReference type="InterPro" id="IPR027417">
    <property type="entry name" value="P-loop_NTPase"/>
</dbReference>
<dbReference type="GO" id="GO:0005634">
    <property type="term" value="C:nucleus"/>
    <property type="evidence" value="ECO:0007669"/>
    <property type="project" value="TreeGrafter"/>
</dbReference>
<reference evidence="18" key="1">
    <citation type="submission" date="2021-04" db="EMBL/GenBank/DDBJ databases">
        <authorList>
            <person name="Chebbi M.A.C M."/>
        </authorList>
    </citation>
    <scope>NUCLEOTIDE SEQUENCE</scope>
</reference>
<feature type="region of interest" description="Disordered" evidence="16">
    <location>
        <begin position="941"/>
        <end position="989"/>
    </location>
</feature>
<keyword evidence="8 14" id="KW-0067">ATP-binding</keyword>
<keyword evidence="5" id="KW-0493">Microtubule</keyword>
<evidence type="ECO:0000256" key="10">
    <source>
        <dbReference type="ARBA" id="ARBA00023175"/>
    </source>
</evidence>
<evidence type="ECO:0000256" key="13">
    <source>
        <dbReference type="ARBA" id="ARBA00034704"/>
    </source>
</evidence>
<dbReference type="GO" id="GO:0000922">
    <property type="term" value="C:spindle pole"/>
    <property type="evidence" value="ECO:0007669"/>
    <property type="project" value="UniProtKB-SubCell"/>
</dbReference>
<keyword evidence="19" id="KW-1185">Reference proteome</keyword>
<keyword evidence="4" id="KW-0132">Cell division</keyword>
<feature type="compositionally biased region" description="Acidic residues" evidence="16">
    <location>
        <begin position="945"/>
        <end position="961"/>
    </location>
</feature>
<dbReference type="InterPro" id="IPR047241">
    <property type="entry name" value="KIF11-like_kin_motor_dom"/>
</dbReference>
<proteinExistence type="inferred from homology"/>
<feature type="coiled-coil region" evidence="15">
    <location>
        <begin position="367"/>
        <end position="428"/>
    </location>
</feature>
<sequence length="1066" mass="121170">MSELSNRSKKDKNQHIQVFVRVRPSNQSESCGKSFTVIDVPSYKEVLVRERPQDKVSKKFTFDRVFGPKSKQLDVYTAVVNPFVAEVLAGYNCTVFAYGQTGTGKTYTMEGAGSDPAASWQTNSDAGIIPRALSNLFDDLRLGTQEYTVKVSFLELYNEELFDLLSSHEDASKLKLFEDSTKKGSVIIQGLEEVIVHNKDEVYKILQRGSEKRQTAATLMNASSSRSHTVFSITVHMKECSVEGEELIKTGKLNLVDLAGSENVGRSGAVDKRAREAGNINQSLLTLGRVITALVERGPHIPYRESKLTRLLQDSLGGRTKTSIIATISPSSLNLEETLSTLDYAHRAKNITNRPEINQKLTKATLIKEYTEEIERLKRDLLATRERNGVYLSSEDYDRLVANNTSQGKEIEEKIQFIKVLQEELENKSKLFEKVSYKLEKTSLKVKIIKQDRDEQKYLVDNLEKIKESLSSQAQTLLQVADTATDHTNRLHDKIARKNKVEDLNDQLCKSFVSRISESLKELITDVNKYSSEVIKESKGVKELISERSDGCKKNLEGFVEKREKDLEKSEGNLKEFEEVTCANAANYKSLFENIVISTREIDEEEKKKLINVSEHFANEIKRLVNNQIAENLASVEKDLQNKLRCLRQHLQVTVTDLYLTMNEKMNLVGSKLANLEEQIKIREDCNVVNKNKEEKFDELMKEMMDNYLELRKGIRSEREKDSEVTKVWLGELEIVKGEVKEVCEKHEGLKSFVDSEVTNNVKGIQEVIGESVKVNCGIAKETISSGEKLAEKFKSLLGDASQIVSDYREKVEEKMVKAAELVEKDKNGLKEKVGGFKEVLGRDLKEDCGLIEEYAEEVLEMSREVGRSVEEVERKVGGQKEGLVGNVEKIEGSLKRFFEDEVKKDTPTGATPVKKDFEYPRKIVEMSPRERIVEKFRKWREEHPEDEEEEEEEEDNEELDVTLASNLNETEVVPPTPVQRSRSRSVDKVKEAGTKLFTARSEQQINLELSDFQRSSLTSGENSSDEFICNNKENGKKRSGDKRISKQPKFVPRKYSKKVLTSHND</sequence>
<dbReference type="GO" id="GO:0008574">
    <property type="term" value="F:plus-end-directed microtubule motor activity"/>
    <property type="evidence" value="ECO:0007669"/>
    <property type="project" value="TreeGrafter"/>
</dbReference>
<dbReference type="PRINTS" id="PR00380">
    <property type="entry name" value="KINESINHEAVY"/>
</dbReference>
<dbReference type="PROSITE" id="PS00411">
    <property type="entry name" value="KINESIN_MOTOR_1"/>
    <property type="match status" value="1"/>
</dbReference>
<evidence type="ECO:0000256" key="3">
    <source>
        <dbReference type="ARBA" id="ARBA00022553"/>
    </source>
</evidence>
<dbReference type="GO" id="GO:0005524">
    <property type="term" value="F:ATP binding"/>
    <property type="evidence" value="ECO:0007669"/>
    <property type="project" value="UniProtKB-UniRule"/>
</dbReference>
<evidence type="ECO:0000256" key="15">
    <source>
        <dbReference type="SAM" id="Coils"/>
    </source>
</evidence>
<evidence type="ECO:0000256" key="12">
    <source>
        <dbReference type="ARBA" id="ARBA00023306"/>
    </source>
</evidence>
<keyword evidence="3" id="KW-0597">Phosphoprotein</keyword>
<dbReference type="GO" id="GO:0008017">
    <property type="term" value="F:microtubule binding"/>
    <property type="evidence" value="ECO:0007669"/>
    <property type="project" value="InterPro"/>
</dbReference>
<keyword evidence="11" id="KW-0206">Cytoskeleton</keyword>
<evidence type="ECO:0000256" key="6">
    <source>
        <dbReference type="ARBA" id="ARBA00022741"/>
    </source>
</evidence>
<dbReference type="GO" id="GO:0072686">
    <property type="term" value="C:mitotic spindle"/>
    <property type="evidence" value="ECO:0007669"/>
    <property type="project" value="TreeGrafter"/>
</dbReference>
<dbReference type="SMART" id="SM00129">
    <property type="entry name" value="KISc"/>
    <property type="match status" value="1"/>
</dbReference>
<dbReference type="GO" id="GO:0005876">
    <property type="term" value="C:spindle microtubule"/>
    <property type="evidence" value="ECO:0007669"/>
    <property type="project" value="TreeGrafter"/>
</dbReference>
<evidence type="ECO:0000313" key="18">
    <source>
        <dbReference type="EMBL" id="CAG5083379.1"/>
    </source>
</evidence>
<dbReference type="InterPro" id="IPR001752">
    <property type="entry name" value="Kinesin_motor_dom"/>
</dbReference>
<dbReference type="InterPro" id="IPR036961">
    <property type="entry name" value="Kinesin_motor_dom_sf"/>
</dbReference>
<evidence type="ECO:0000256" key="11">
    <source>
        <dbReference type="ARBA" id="ARBA00023212"/>
    </source>
</evidence>
<dbReference type="GO" id="GO:0090307">
    <property type="term" value="P:mitotic spindle assembly"/>
    <property type="evidence" value="ECO:0007669"/>
    <property type="project" value="TreeGrafter"/>
</dbReference>
<evidence type="ECO:0000256" key="2">
    <source>
        <dbReference type="ARBA" id="ARBA00022490"/>
    </source>
</evidence>
<dbReference type="PROSITE" id="PS50067">
    <property type="entry name" value="KINESIN_MOTOR_2"/>
    <property type="match status" value="1"/>
</dbReference>
<feature type="domain" description="Kinesin motor" evidence="17">
    <location>
        <begin position="15"/>
        <end position="351"/>
    </location>
</feature>
<dbReference type="Proteomes" id="UP000786811">
    <property type="component" value="Unassembled WGS sequence"/>
</dbReference>
<dbReference type="InterPro" id="IPR047149">
    <property type="entry name" value="KIF11-like"/>
</dbReference>
<dbReference type="InterPro" id="IPR025901">
    <property type="entry name" value="Kinesin-assoc_MT-bd_dom"/>
</dbReference>
<dbReference type="InterPro" id="IPR019821">
    <property type="entry name" value="Kinesin_motor_CS"/>
</dbReference>
<dbReference type="PANTHER" id="PTHR47970">
    <property type="entry name" value="KINESIN-LIKE PROTEIN KIF11"/>
    <property type="match status" value="1"/>
</dbReference>
<evidence type="ECO:0000256" key="14">
    <source>
        <dbReference type="PROSITE-ProRule" id="PRU00283"/>
    </source>
</evidence>
<dbReference type="CDD" id="cd01364">
    <property type="entry name" value="KISc_BimC_Eg5"/>
    <property type="match status" value="1"/>
</dbReference>
<keyword evidence="12" id="KW-0131">Cell cycle</keyword>
<feature type="binding site" evidence="14">
    <location>
        <begin position="99"/>
        <end position="106"/>
    </location>
    <ligand>
        <name>ATP</name>
        <dbReference type="ChEBI" id="CHEBI:30616"/>
    </ligand>
</feature>
<dbReference type="EMBL" id="CAJNRD030001118">
    <property type="protein sequence ID" value="CAG5083379.1"/>
    <property type="molecule type" value="Genomic_DNA"/>
</dbReference>
<feature type="region of interest" description="Disordered" evidence="16">
    <location>
        <begin position="1014"/>
        <end position="1066"/>
    </location>
</feature>
<evidence type="ECO:0000256" key="1">
    <source>
        <dbReference type="ARBA" id="ARBA00004647"/>
    </source>
</evidence>
<keyword evidence="2" id="KW-0963">Cytoplasm</keyword>
<evidence type="ECO:0000259" key="17">
    <source>
        <dbReference type="PROSITE" id="PS50067"/>
    </source>
</evidence>
<dbReference type="GO" id="GO:0051231">
    <property type="term" value="P:spindle elongation"/>
    <property type="evidence" value="ECO:0007669"/>
    <property type="project" value="TreeGrafter"/>
</dbReference>
<dbReference type="Pfam" id="PF00225">
    <property type="entry name" value="Kinesin"/>
    <property type="match status" value="1"/>
</dbReference>
<accession>A0A8J2MHH8</accession>
<dbReference type="FunFam" id="3.40.850.10:FF:000035">
    <property type="entry name" value="Kinesin-like protein KIF11"/>
    <property type="match status" value="1"/>
</dbReference>
<dbReference type="PANTHER" id="PTHR47970:SF12">
    <property type="entry name" value="KINESIN FAMILY MEMBER 11"/>
    <property type="match status" value="1"/>
</dbReference>
<feature type="compositionally biased region" description="Basic and acidic residues" evidence="16">
    <location>
        <begin position="1034"/>
        <end position="1045"/>
    </location>
</feature>
<organism evidence="18 19">
    <name type="scientific">Cotesia congregata</name>
    <name type="common">Parasitoid wasp</name>
    <name type="synonym">Apanteles congregatus</name>
    <dbReference type="NCBI Taxonomy" id="51543"/>
    <lineage>
        <taxon>Eukaryota</taxon>
        <taxon>Metazoa</taxon>
        <taxon>Ecdysozoa</taxon>
        <taxon>Arthropoda</taxon>
        <taxon>Hexapoda</taxon>
        <taxon>Insecta</taxon>
        <taxon>Pterygota</taxon>
        <taxon>Neoptera</taxon>
        <taxon>Endopterygota</taxon>
        <taxon>Hymenoptera</taxon>
        <taxon>Apocrita</taxon>
        <taxon>Ichneumonoidea</taxon>
        <taxon>Braconidae</taxon>
        <taxon>Microgastrinae</taxon>
        <taxon>Cotesia</taxon>
    </lineage>
</organism>
<dbReference type="Pfam" id="PF13931">
    <property type="entry name" value="Microtub_bind"/>
    <property type="match status" value="1"/>
</dbReference>
<keyword evidence="9 15" id="KW-0175">Coiled coil</keyword>
<dbReference type="SUPFAM" id="SSF52540">
    <property type="entry name" value="P-loop containing nucleoside triphosphate hydrolases"/>
    <property type="match status" value="1"/>
</dbReference>
<comment type="caution">
    <text evidence="18">The sequence shown here is derived from an EMBL/GenBank/DDBJ whole genome shotgun (WGS) entry which is preliminary data.</text>
</comment>
<comment type="subcellular location">
    <subcellularLocation>
        <location evidence="1">Cytoplasm</location>
        <location evidence="1">Cytoskeleton</location>
        <location evidence="1">Spindle pole</location>
    </subcellularLocation>
</comment>
<evidence type="ECO:0000256" key="16">
    <source>
        <dbReference type="SAM" id="MobiDB-lite"/>
    </source>
</evidence>
<gene>
    <name evidence="18" type="ORF">HICCMSTLAB_LOCUS3822</name>
</gene>
<feature type="compositionally biased region" description="Polar residues" evidence="16">
    <location>
        <begin position="1014"/>
        <end position="1023"/>
    </location>
</feature>
<evidence type="ECO:0000256" key="7">
    <source>
        <dbReference type="ARBA" id="ARBA00022776"/>
    </source>
</evidence>
<name>A0A8J2MHH8_COTCN</name>
<comment type="similarity">
    <text evidence="13">Belongs to the TRAFAC class myosin-kinesin ATPase superfamily. Kinesin family. KIN-5/BimC subfamily.</text>
</comment>
<dbReference type="AlphaFoldDB" id="A0A8J2MHH8"/>
<keyword evidence="10 14" id="KW-0505">Motor protein</keyword>
<evidence type="ECO:0000256" key="5">
    <source>
        <dbReference type="ARBA" id="ARBA00022701"/>
    </source>
</evidence>
<keyword evidence="6 14" id="KW-0547">Nucleotide-binding</keyword>
<evidence type="ECO:0000256" key="8">
    <source>
        <dbReference type="ARBA" id="ARBA00022840"/>
    </source>
</evidence>
<dbReference type="GO" id="GO:0051301">
    <property type="term" value="P:cell division"/>
    <property type="evidence" value="ECO:0007669"/>
    <property type="project" value="UniProtKB-KW"/>
</dbReference>
<evidence type="ECO:0000313" key="19">
    <source>
        <dbReference type="Proteomes" id="UP000786811"/>
    </source>
</evidence>
<evidence type="ECO:0000256" key="9">
    <source>
        <dbReference type="ARBA" id="ARBA00023054"/>
    </source>
</evidence>
<dbReference type="Gene3D" id="3.40.850.10">
    <property type="entry name" value="Kinesin motor domain"/>
    <property type="match status" value="1"/>
</dbReference>
<protein>
    <submittedName>
        <fullName evidence="18">Similar to Klp61F: Kinesin-like protein Klp61F (Drosophila melanogaster)</fullName>
    </submittedName>
</protein>
<dbReference type="OrthoDB" id="3176171at2759"/>
<dbReference type="GO" id="GO:0007018">
    <property type="term" value="P:microtubule-based movement"/>
    <property type="evidence" value="ECO:0007669"/>
    <property type="project" value="InterPro"/>
</dbReference>
<evidence type="ECO:0000256" key="4">
    <source>
        <dbReference type="ARBA" id="ARBA00022618"/>
    </source>
</evidence>